<dbReference type="InterPro" id="IPR025665">
    <property type="entry name" value="Beta-barrel_OMP_2"/>
</dbReference>
<sequence length="213" mass="23584">MKKLITALLGFVMALPASAQYDDYGRRNQFSDEHNIYYGLRLGVGIATVNSDQKELDGGGAKAGLNLGALIGFQLAPSAPVYLETGLFYTEKGGKGYVDGAKHTYGLNYFEVPIIAKYKYSIDENFSIQPFVGGYFAYGISGKVKNYRDRETYSSFSDTRFKRFDGGLKFGCGTEYQMIYAEIGYDLGIANICHNDFDSSHNGCFYINCGVNF</sequence>
<dbReference type="RefSeq" id="WP_172176901.1">
    <property type="nucleotide sequence ID" value="NZ_CASGIA010000024.1"/>
</dbReference>
<feature type="chain" id="PRO_5046561371" evidence="1">
    <location>
        <begin position="20"/>
        <end position="213"/>
    </location>
</feature>
<dbReference type="Pfam" id="PF13568">
    <property type="entry name" value="OMP_b-brl_2"/>
    <property type="match status" value="1"/>
</dbReference>
<evidence type="ECO:0000256" key="1">
    <source>
        <dbReference type="SAM" id="SignalP"/>
    </source>
</evidence>
<evidence type="ECO:0000313" key="3">
    <source>
        <dbReference type="EMBL" id="NPE13235.1"/>
    </source>
</evidence>
<feature type="signal peptide" evidence="1">
    <location>
        <begin position="1"/>
        <end position="19"/>
    </location>
</feature>
<keyword evidence="4" id="KW-1185">Reference proteome</keyword>
<dbReference type="Proteomes" id="UP001193734">
    <property type="component" value="Unassembled WGS sequence"/>
</dbReference>
<reference evidence="3 4" key="1">
    <citation type="submission" date="2020-05" db="EMBL/GenBank/DDBJ databases">
        <title>Distinct polysaccharide utilization as determinants for interspecies competition between intestinal Prevotella spp.</title>
        <authorList>
            <person name="Galvez E.J.C."/>
            <person name="Iljazovic A."/>
            <person name="Strowig T."/>
        </authorList>
    </citation>
    <scope>NUCLEOTIDE SEQUENCE [LARGE SCALE GENOMIC DNA]</scope>
    <source>
        <strain evidence="3 4">PROD</strain>
    </source>
</reference>
<gene>
    <name evidence="3" type="ORF">HPS55_02640</name>
</gene>
<comment type="caution">
    <text evidence="3">The sequence shown here is derived from an EMBL/GenBank/DDBJ whole genome shotgun (WGS) entry which is preliminary data.</text>
</comment>
<name>A0ABX2AUB5_9BACT</name>
<dbReference type="GeneID" id="82156655"/>
<keyword evidence="1" id="KW-0732">Signal</keyword>
<evidence type="ECO:0000259" key="2">
    <source>
        <dbReference type="Pfam" id="PF13568"/>
    </source>
</evidence>
<organism evidence="3 4">
    <name type="scientific">Xylanibacter rodentium</name>
    <dbReference type="NCBI Taxonomy" id="2736289"/>
    <lineage>
        <taxon>Bacteria</taxon>
        <taxon>Pseudomonadati</taxon>
        <taxon>Bacteroidota</taxon>
        <taxon>Bacteroidia</taxon>
        <taxon>Bacteroidales</taxon>
        <taxon>Prevotellaceae</taxon>
        <taxon>Xylanibacter</taxon>
    </lineage>
</organism>
<feature type="domain" description="Outer membrane protein beta-barrel" evidence="2">
    <location>
        <begin position="31"/>
        <end position="192"/>
    </location>
</feature>
<dbReference type="EMBL" id="JABKKE010000002">
    <property type="protein sequence ID" value="NPE13235.1"/>
    <property type="molecule type" value="Genomic_DNA"/>
</dbReference>
<evidence type="ECO:0000313" key="4">
    <source>
        <dbReference type="Proteomes" id="UP001193734"/>
    </source>
</evidence>
<accession>A0ABX2AUB5</accession>
<proteinExistence type="predicted"/>
<protein>
    <submittedName>
        <fullName evidence="3">PorT family protein</fullName>
    </submittedName>
</protein>